<comment type="caution">
    <text evidence="3">The sequence shown here is derived from an EMBL/GenBank/DDBJ whole genome shotgun (WGS) entry which is preliminary data.</text>
</comment>
<dbReference type="AlphaFoldDB" id="A0A315VQJ4"/>
<dbReference type="InterPro" id="IPR042799">
    <property type="entry name" value="TLNRD1"/>
</dbReference>
<dbReference type="Pfam" id="PF00595">
    <property type="entry name" value="PDZ"/>
    <property type="match status" value="2"/>
</dbReference>
<feature type="compositionally biased region" description="Low complexity" evidence="1">
    <location>
        <begin position="28"/>
        <end position="40"/>
    </location>
</feature>
<dbReference type="PANTHER" id="PTHR47133:SF1">
    <property type="entry name" value="TALIN ROD DOMAIN-CONTAINING PROTEIN 1"/>
    <property type="match status" value="1"/>
</dbReference>
<dbReference type="InterPro" id="IPR036034">
    <property type="entry name" value="PDZ_sf"/>
</dbReference>
<dbReference type="SMART" id="SM00228">
    <property type="entry name" value="PDZ"/>
    <property type="match status" value="2"/>
</dbReference>
<feature type="domain" description="PDZ" evidence="2">
    <location>
        <begin position="421"/>
        <end position="465"/>
    </location>
</feature>
<accession>A0A315VQJ4</accession>
<dbReference type="PROSITE" id="PS50106">
    <property type="entry name" value="PDZ"/>
    <property type="match status" value="2"/>
</dbReference>
<dbReference type="CDD" id="cd06763">
    <property type="entry name" value="PDZ7_PDZD2-PDZ4_hPro-IL-16-like"/>
    <property type="match status" value="1"/>
</dbReference>
<sequence length="586" mass="63218">MVLESEPKVPAVLKSCTEGARIGTSMNSSSGRSTCQGSSSPLSGSVQQRKRLSFICDACKAKVQMVADLLLLSSETRPVMTSEGVALADTFDQCRDTVIARTKELSILTHDIQCQLNMGRFTEVGDRLLEMADLVVSLTECSTHAAYLAAVENPGSQPCLPGLVDRYKVTRCRHEVEQSCSILRVSPLADLTPHVLLELSQNISTNLKTLTDISLLASERSRDRFAKEQFKLSVKSISTSGTAFLACIKEVKTQPSELTRNRCILFSAALVQAVSALVGFATEPQFLGRAASVSAEGKGVQTAVLGGAMCVVSACVLLTQGLRDVAQHLESSSKMADYRERLRNSACAVSDGCTLLTQALRERSSPRVLPPVMAACPLASFLFCDTAKRLTWITPVPVFPPSDLEQPYLCVFRVKEKNIDVHKVFPSGLAAQEGTIQKGDVVLSINGLTLCGVKHMDATAILRQTRSQTLAVVVICKRTKEEEKDGGNRVGEETVEQETPWSVDVEKGSGGIGFSLEGGRGSIQGDRPLVINRIFKGGAGEQSGLQCGDELLQVEGVSLQDMTRFEAWKMIKALPEGPAFVPFNNV</sequence>
<name>A0A315VQJ4_GAMAF</name>
<proteinExistence type="predicted"/>
<dbReference type="Gene3D" id="1.20.1420.10">
    <property type="entry name" value="Talin, central domain"/>
    <property type="match status" value="1"/>
</dbReference>
<organism evidence="3 4">
    <name type="scientific">Gambusia affinis</name>
    <name type="common">Western mosquitofish</name>
    <name type="synonym">Heterandria affinis</name>
    <dbReference type="NCBI Taxonomy" id="33528"/>
    <lineage>
        <taxon>Eukaryota</taxon>
        <taxon>Metazoa</taxon>
        <taxon>Chordata</taxon>
        <taxon>Craniata</taxon>
        <taxon>Vertebrata</taxon>
        <taxon>Euteleostomi</taxon>
        <taxon>Actinopterygii</taxon>
        <taxon>Neopterygii</taxon>
        <taxon>Teleostei</taxon>
        <taxon>Neoteleostei</taxon>
        <taxon>Acanthomorphata</taxon>
        <taxon>Ovalentaria</taxon>
        <taxon>Atherinomorphae</taxon>
        <taxon>Cyprinodontiformes</taxon>
        <taxon>Poeciliidae</taxon>
        <taxon>Poeciliinae</taxon>
        <taxon>Gambusia</taxon>
    </lineage>
</organism>
<reference evidence="3 4" key="1">
    <citation type="journal article" date="2018" name="G3 (Bethesda)">
        <title>A High-Quality Reference Genome for the Invasive Mosquitofish Gambusia affinis Using a Chicago Library.</title>
        <authorList>
            <person name="Hoffberg S.L."/>
            <person name="Troendle N.J."/>
            <person name="Glenn T.C."/>
            <person name="Mahmud O."/>
            <person name="Louha S."/>
            <person name="Chalopin D."/>
            <person name="Bennetzen J.L."/>
            <person name="Mauricio R."/>
        </authorList>
    </citation>
    <scope>NUCLEOTIDE SEQUENCE [LARGE SCALE GENOMIC DNA]</scope>
    <source>
        <strain evidence="3">NE01/NJP1002.9</strain>
        <tissue evidence="3">Muscle</tissue>
    </source>
</reference>
<evidence type="ECO:0000256" key="1">
    <source>
        <dbReference type="SAM" id="MobiDB-lite"/>
    </source>
</evidence>
<dbReference type="Proteomes" id="UP000250572">
    <property type="component" value="Unassembled WGS sequence"/>
</dbReference>
<feature type="domain" description="PDZ" evidence="2">
    <location>
        <begin position="502"/>
        <end position="572"/>
    </location>
</feature>
<keyword evidence="4" id="KW-1185">Reference proteome</keyword>
<evidence type="ECO:0000313" key="3">
    <source>
        <dbReference type="EMBL" id="PWA25509.1"/>
    </source>
</evidence>
<evidence type="ECO:0000313" key="4">
    <source>
        <dbReference type="Proteomes" id="UP000250572"/>
    </source>
</evidence>
<dbReference type="GO" id="GO:0003779">
    <property type="term" value="F:actin binding"/>
    <property type="evidence" value="ECO:0007669"/>
    <property type="project" value="InterPro"/>
</dbReference>
<gene>
    <name evidence="3" type="ORF">CCH79_00019891</name>
</gene>
<dbReference type="Gene3D" id="2.30.42.10">
    <property type="match status" value="2"/>
</dbReference>
<dbReference type="InterPro" id="IPR001478">
    <property type="entry name" value="PDZ"/>
</dbReference>
<dbReference type="PANTHER" id="PTHR47133">
    <property type="entry name" value="TALIN ROD DOMAIN-CONTAINING PROTEIN 1"/>
    <property type="match status" value="1"/>
</dbReference>
<dbReference type="Gene3D" id="1.20.120.230">
    <property type="entry name" value="Alpha-catenin/vinculin-like"/>
    <property type="match status" value="1"/>
</dbReference>
<feature type="region of interest" description="Disordered" evidence="1">
    <location>
        <begin position="23"/>
        <end position="44"/>
    </location>
</feature>
<dbReference type="STRING" id="33528.ENSGAFP00000006552"/>
<dbReference type="SUPFAM" id="SSF50156">
    <property type="entry name" value="PDZ domain-like"/>
    <property type="match status" value="2"/>
</dbReference>
<protein>
    <recommendedName>
        <fullName evidence="2">PDZ domain-containing protein</fullName>
    </recommendedName>
</protein>
<evidence type="ECO:0000259" key="2">
    <source>
        <dbReference type="PROSITE" id="PS50106"/>
    </source>
</evidence>
<dbReference type="EMBL" id="NHOQ01001291">
    <property type="protein sequence ID" value="PWA25509.1"/>
    <property type="molecule type" value="Genomic_DNA"/>
</dbReference>